<accession>A0A699JRJ3</accession>
<evidence type="ECO:0000313" key="2">
    <source>
        <dbReference type="EMBL" id="GFA49800.1"/>
    </source>
</evidence>
<gene>
    <name evidence="2" type="ORF">Tci_621772</name>
</gene>
<name>A0A699JRJ3_TANCI</name>
<protein>
    <submittedName>
        <fullName evidence="2">Uncharacterized protein</fullName>
    </submittedName>
</protein>
<feature type="region of interest" description="Disordered" evidence="1">
    <location>
        <begin position="62"/>
        <end position="94"/>
    </location>
</feature>
<evidence type="ECO:0000256" key="1">
    <source>
        <dbReference type="SAM" id="MobiDB-lite"/>
    </source>
</evidence>
<sequence>TSSTANDSPVDNVFSDTNDFDHHTSNVVQDCMDVDKNVLEQQNFSRKNLFDEFEQKVSSNNLINHEALEEPNVEGKKQTDEEDQQFSAKKLDVQ</sequence>
<feature type="region of interest" description="Disordered" evidence="1">
    <location>
        <begin position="1"/>
        <end position="21"/>
    </location>
</feature>
<feature type="non-terminal residue" evidence="2">
    <location>
        <position position="1"/>
    </location>
</feature>
<dbReference type="AlphaFoldDB" id="A0A699JRJ3"/>
<dbReference type="EMBL" id="BKCJ010434484">
    <property type="protein sequence ID" value="GFA49800.1"/>
    <property type="molecule type" value="Genomic_DNA"/>
</dbReference>
<feature type="compositionally biased region" description="Polar residues" evidence="1">
    <location>
        <begin position="1"/>
        <end position="17"/>
    </location>
</feature>
<reference evidence="2" key="1">
    <citation type="journal article" date="2019" name="Sci. Rep.">
        <title>Draft genome of Tanacetum cinerariifolium, the natural source of mosquito coil.</title>
        <authorList>
            <person name="Yamashiro T."/>
            <person name="Shiraishi A."/>
            <person name="Satake H."/>
            <person name="Nakayama K."/>
        </authorList>
    </citation>
    <scope>NUCLEOTIDE SEQUENCE</scope>
</reference>
<proteinExistence type="predicted"/>
<organism evidence="2">
    <name type="scientific">Tanacetum cinerariifolium</name>
    <name type="common">Dalmatian daisy</name>
    <name type="synonym">Chrysanthemum cinerariifolium</name>
    <dbReference type="NCBI Taxonomy" id="118510"/>
    <lineage>
        <taxon>Eukaryota</taxon>
        <taxon>Viridiplantae</taxon>
        <taxon>Streptophyta</taxon>
        <taxon>Embryophyta</taxon>
        <taxon>Tracheophyta</taxon>
        <taxon>Spermatophyta</taxon>
        <taxon>Magnoliopsida</taxon>
        <taxon>eudicotyledons</taxon>
        <taxon>Gunneridae</taxon>
        <taxon>Pentapetalae</taxon>
        <taxon>asterids</taxon>
        <taxon>campanulids</taxon>
        <taxon>Asterales</taxon>
        <taxon>Asteraceae</taxon>
        <taxon>Asteroideae</taxon>
        <taxon>Anthemideae</taxon>
        <taxon>Anthemidinae</taxon>
        <taxon>Tanacetum</taxon>
    </lineage>
</organism>
<comment type="caution">
    <text evidence="2">The sequence shown here is derived from an EMBL/GenBank/DDBJ whole genome shotgun (WGS) entry which is preliminary data.</text>
</comment>